<dbReference type="EMBL" id="BKCJ010253622">
    <property type="protein sequence ID" value="GEZ21869.1"/>
    <property type="molecule type" value="Genomic_DNA"/>
</dbReference>
<evidence type="ECO:0000256" key="1">
    <source>
        <dbReference type="SAM" id="MobiDB-lite"/>
    </source>
</evidence>
<evidence type="ECO:0000313" key="2">
    <source>
        <dbReference type="EMBL" id="GEZ21869.1"/>
    </source>
</evidence>
<comment type="caution">
    <text evidence="2">The sequence shown here is derived from an EMBL/GenBank/DDBJ whole genome shotgun (WGS) entry which is preliminary data.</text>
</comment>
<dbReference type="AlphaFoldDB" id="A0A699I734"/>
<feature type="non-terminal residue" evidence="2">
    <location>
        <position position="1"/>
    </location>
</feature>
<feature type="region of interest" description="Disordered" evidence="1">
    <location>
        <begin position="1"/>
        <end position="22"/>
    </location>
</feature>
<name>A0A699I734_TANCI</name>
<protein>
    <submittedName>
        <fullName evidence="2">Uncharacterized protein</fullName>
    </submittedName>
</protein>
<gene>
    <name evidence="2" type="ORF">Tci_493842</name>
</gene>
<reference evidence="2" key="1">
    <citation type="journal article" date="2019" name="Sci. Rep.">
        <title>Draft genome of Tanacetum cinerariifolium, the natural source of mosquito coil.</title>
        <authorList>
            <person name="Yamashiro T."/>
            <person name="Shiraishi A."/>
            <person name="Satake H."/>
            <person name="Nakayama K."/>
        </authorList>
    </citation>
    <scope>NUCLEOTIDE SEQUENCE</scope>
</reference>
<organism evidence="2">
    <name type="scientific">Tanacetum cinerariifolium</name>
    <name type="common">Dalmatian daisy</name>
    <name type="synonym">Chrysanthemum cinerariifolium</name>
    <dbReference type="NCBI Taxonomy" id="118510"/>
    <lineage>
        <taxon>Eukaryota</taxon>
        <taxon>Viridiplantae</taxon>
        <taxon>Streptophyta</taxon>
        <taxon>Embryophyta</taxon>
        <taxon>Tracheophyta</taxon>
        <taxon>Spermatophyta</taxon>
        <taxon>Magnoliopsida</taxon>
        <taxon>eudicotyledons</taxon>
        <taxon>Gunneridae</taxon>
        <taxon>Pentapetalae</taxon>
        <taxon>asterids</taxon>
        <taxon>campanulids</taxon>
        <taxon>Asterales</taxon>
        <taxon>Asteraceae</taxon>
        <taxon>Asteroideae</taxon>
        <taxon>Anthemideae</taxon>
        <taxon>Anthemidinae</taxon>
        <taxon>Tanacetum</taxon>
    </lineage>
</organism>
<proteinExistence type="predicted"/>
<sequence>GLSVRVESSEDEGLGDEDASKQGRIADIYANEDIYLVNVHNDEDMFDADQDLGGEEVFVAQQDKNVVEKEVDTAQVQVTTAATTLTISIDEVTLAQALTELKHTKPKAKAKGILKKKDQLQLDEEVALKLQAELQAEFEKEKRLASERAQQEVEASIALIESWDNVQAKINADYQLAKRLQEEEQQELNDEEKAKLFMQLLKKTRKFFAAKREEEKRNKPPTQAQQRKIMRTYLKNIEGKKLTDLKNKSFDSI</sequence>
<accession>A0A699I734</accession>